<dbReference type="InterPro" id="IPR046496">
    <property type="entry name" value="DUF6589"/>
</dbReference>
<organism evidence="2 3">
    <name type="scientific">Branchiostoma belcheri</name>
    <name type="common">Amphioxus</name>
    <dbReference type="NCBI Taxonomy" id="7741"/>
    <lineage>
        <taxon>Eukaryota</taxon>
        <taxon>Metazoa</taxon>
        <taxon>Chordata</taxon>
        <taxon>Cephalochordata</taxon>
        <taxon>Leptocardii</taxon>
        <taxon>Amphioxiformes</taxon>
        <taxon>Branchiostomatidae</taxon>
        <taxon>Branchiostoma</taxon>
    </lineage>
</organism>
<evidence type="ECO:0000313" key="2">
    <source>
        <dbReference type="Proteomes" id="UP000515135"/>
    </source>
</evidence>
<dbReference type="KEGG" id="bbel:109463125"/>
<dbReference type="RefSeq" id="XP_019615400.1">
    <property type="nucleotide sequence ID" value="XM_019759841.1"/>
</dbReference>
<dbReference type="Pfam" id="PF20231">
    <property type="entry name" value="DUF6589"/>
    <property type="match status" value="1"/>
</dbReference>
<dbReference type="AlphaFoldDB" id="A0A6P4XFU2"/>
<accession>A0A6P4XFU2</accession>
<protein>
    <submittedName>
        <fullName evidence="3">Uncharacterized protein LOC109463125</fullName>
    </submittedName>
</protein>
<name>A0A6P4XFU2_BRABE</name>
<sequence>MGVSSRTVWRVISENAAVMRSTPIPEAGEIWAYDNVNIMVNVQQGRRKDLSDDDFLPSKEDMTNLKKRFGAHIKAVLSSEFLSFANHKKPPPKRKSTTSSTYRPLQLMGANEATTSDNIQILRQFATEAGMTAENCWDQEVIGDQATCKNIRGARRYRQDDVDDLEKLTWAKECPGDFHFLWETGRCLFLAYWSSPKNIGSLAHLKDAVDRRTVDSLGKKFNQMDEFLHHACEGHLVAALLQHLEMDSPSEVIEERTEEELEDLVHSFMDQYIFKRSSGNSVDDSVFQFATSLLQHLMLYTDLRQCIRDEDGPAVVAHWRFWLPTFLGTGRSQYSTEAANHLANLMADWSPKTAYVLTHNRGVNTHSKEGHGKPVDMLVEHYNK</sequence>
<reference evidence="3" key="1">
    <citation type="submission" date="2025-08" db="UniProtKB">
        <authorList>
            <consortium name="RefSeq"/>
        </authorList>
    </citation>
    <scope>IDENTIFICATION</scope>
    <source>
        <tissue evidence="3">Gonad</tissue>
    </source>
</reference>
<evidence type="ECO:0000259" key="1">
    <source>
        <dbReference type="Pfam" id="PF20231"/>
    </source>
</evidence>
<feature type="domain" description="DUF6589" evidence="1">
    <location>
        <begin position="45"/>
        <end position="384"/>
    </location>
</feature>
<proteinExistence type="predicted"/>
<dbReference type="GeneID" id="109463125"/>
<evidence type="ECO:0000313" key="3">
    <source>
        <dbReference type="RefSeq" id="XP_019615400.1"/>
    </source>
</evidence>
<dbReference type="Proteomes" id="UP000515135">
    <property type="component" value="Unplaced"/>
</dbReference>
<dbReference type="OrthoDB" id="3207600at2759"/>
<keyword evidence="2" id="KW-1185">Reference proteome</keyword>
<gene>
    <name evidence="3" type="primary">LOC109463125</name>
</gene>